<dbReference type="GO" id="GO:0042910">
    <property type="term" value="F:xenobiotic transmembrane transporter activity"/>
    <property type="evidence" value="ECO:0007669"/>
    <property type="project" value="InterPro"/>
</dbReference>
<accession>A0A921R811</accession>
<sequence length="624" mass="66723">MTILLMEQQAAAPLLVKRRRSGSSAAVPTCSCSRLITYAAAAEAWEVFLVEAERLWVMAAPITFNILCLYGINSATQLFAGRLGNLELSAAAVGLSVVSTFSFGFLLGMASALETLCGQAYGAGHLHLLGVYAQRSVVILAASALLLSPLYLLAAPILRALGQDEAVAAAAGDFTLRTLPQLLSLPLAFPTQKLLQAQGEVGALAWIGAAALAAHVAMLALFVPVLGWGLRGAAAAYDVTSWVVALAQVAYVTRRCRGRGWDGLSWDALRGLWPFARLSLASAVMLCLEVWYMTVLVVLTGRLDDAEIAVGSVSICLNVNGWEAMLFIGLNAAISVRVSNELGSGRARAAKHAVAAVVAQSLAMGLVAMALVLAYRNSFAVLFTGDRDMQAAVGKVAHLLAATMVLNSVQPVISGVAIGGGWQALVAYINLGCYYALGLPLGFCLGYLLRLGAPGIWAGMLCGTALQTAILLLLIWRTDWEAEAALAKERISAWSGECRHVDVVKQQQQQGIPAATATSRLICECDMHAMPHVRAERAGRDLHYWASRTYTCWHWHGLLLSLHASCVTSTPHTRKRRHRHGRLWHICTRLSTLLYCAFWDLTIGFGSSILASSAQSMDLCLVQG</sequence>
<evidence type="ECO:0000313" key="8">
    <source>
        <dbReference type="Proteomes" id="UP000807115"/>
    </source>
</evidence>
<dbReference type="EMBL" id="CM027683">
    <property type="protein sequence ID" value="KAG0535538.1"/>
    <property type="molecule type" value="Genomic_DNA"/>
</dbReference>
<evidence type="ECO:0000256" key="3">
    <source>
        <dbReference type="ARBA" id="ARBA00022692"/>
    </source>
</evidence>
<feature type="transmembrane region" description="Helical" evidence="6">
    <location>
        <begin position="274"/>
        <end position="296"/>
    </location>
</feature>
<comment type="subcellular location">
    <subcellularLocation>
        <location evidence="1">Membrane</location>
        <topology evidence="1">Multi-pass membrane protein</topology>
    </subcellularLocation>
</comment>
<dbReference type="CDD" id="cd13132">
    <property type="entry name" value="MATE_eukaryotic"/>
    <property type="match status" value="1"/>
</dbReference>
<comment type="caution">
    <text evidence="7">The sequence shown here is derived from an EMBL/GenBank/DDBJ whole genome shotgun (WGS) entry which is preliminary data.</text>
</comment>
<feature type="transmembrane region" description="Helical" evidence="6">
    <location>
        <begin position="234"/>
        <end position="253"/>
    </location>
</feature>
<evidence type="ECO:0000256" key="2">
    <source>
        <dbReference type="ARBA" id="ARBA00010199"/>
    </source>
</evidence>
<dbReference type="AlphaFoldDB" id="A0A921R811"/>
<dbReference type="InterPro" id="IPR045069">
    <property type="entry name" value="MATE_euk"/>
</dbReference>
<feature type="transmembrane region" description="Helical" evidence="6">
    <location>
        <begin position="425"/>
        <end position="449"/>
    </location>
</feature>
<dbReference type="PANTHER" id="PTHR11206">
    <property type="entry name" value="MULTIDRUG RESISTANCE PROTEIN"/>
    <property type="match status" value="1"/>
</dbReference>
<dbReference type="Pfam" id="PF01554">
    <property type="entry name" value="MatE"/>
    <property type="match status" value="2"/>
</dbReference>
<reference evidence="7" key="2">
    <citation type="submission" date="2020-10" db="EMBL/GenBank/DDBJ databases">
        <authorList>
            <person name="Cooper E.A."/>
            <person name="Brenton Z.W."/>
            <person name="Flinn B.S."/>
            <person name="Jenkins J."/>
            <person name="Shu S."/>
            <person name="Flowers D."/>
            <person name="Luo F."/>
            <person name="Wang Y."/>
            <person name="Xia P."/>
            <person name="Barry K."/>
            <person name="Daum C."/>
            <person name="Lipzen A."/>
            <person name="Yoshinaga Y."/>
            <person name="Schmutz J."/>
            <person name="Saski C."/>
            <person name="Vermerris W."/>
            <person name="Kresovich S."/>
        </authorList>
    </citation>
    <scope>NUCLEOTIDE SEQUENCE</scope>
</reference>
<feature type="transmembrane region" description="Helical" evidence="6">
    <location>
        <begin position="353"/>
        <end position="376"/>
    </location>
</feature>
<dbReference type="Proteomes" id="UP000807115">
    <property type="component" value="Chromosome 4"/>
</dbReference>
<evidence type="ECO:0000313" key="7">
    <source>
        <dbReference type="EMBL" id="KAG0535538.1"/>
    </source>
</evidence>
<dbReference type="GO" id="GO:1990961">
    <property type="term" value="P:xenobiotic detoxification by transmembrane export across the plasma membrane"/>
    <property type="evidence" value="ECO:0007669"/>
    <property type="project" value="InterPro"/>
</dbReference>
<feature type="transmembrane region" description="Helical" evidence="6">
    <location>
        <begin position="308"/>
        <end position="332"/>
    </location>
</feature>
<proteinExistence type="inferred from homology"/>
<dbReference type="NCBIfam" id="TIGR00797">
    <property type="entry name" value="matE"/>
    <property type="match status" value="1"/>
</dbReference>
<keyword evidence="4 6" id="KW-1133">Transmembrane helix</keyword>
<keyword evidence="3 6" id="KW-0812">Transmembrane</keyword>
<evidence type="ECO:0000256" key="4">
    <source>
        <dbReference type="ARBA" id="ARBA00022989"/>
    </source>
</evidence>
<evidence type="ECO:0000256" key="1">
    <source>
        <dbReference type="ARBA" id="ARBA00004141"/>
    </source>
</evidence>
<feature type="transmembrane region" description="Helical" evidence="6">
    <location>
        <begin position="455"/>
        <end position="476"/>
    </location>
</feature>
<evidence type="ECO:0000256" key="5">
    <source>
        <dbReference type="ARBA" id="ARBA00023136"/>
    </source>
</evidence>
<dbReference type="GO" id="GO:0016020">
    <property type="term" value="C:membrane"/>
    <property type="evidence" value="ECO:0007669"/>
    <property type="project" value="UniProtKB-SubCell"/>
</dbReference>
<dbReference type="GO" id="GO:0015297">
    <property type="term" value="F:antiporter activity"/>
    <property type="evidence" value="ECO:0007669"/>
    <property type="project" value="InterPro"/>
</dbReference>
<feature type="transmembrane region" description="Helical" evidence="6">
    <location>
        <begin position="396"/>
        <end position="418"/>
    </location>
</feature>
<reference evidence="7" key="1">
    <citation type="journal article" date="2019" name="BMC Genomics">
        <title>A new reference genome for Sorghum bicolor reveals high levels of sequence similarity between sweet and grain genotypes: implications for the genetics of sugar metabolism.</title>
        <authorList>
            <person name="Cooper E.A."/>
            <person name="Brenton Z.W."/>
            <person name="Flinn B.S."/>
            <person name="Jenkins J."/>
            <person name="Shu S."/>
            <person name="Flowers D."/>
            <person name="Luo F."/>
            <person name="Wang Y."/>
            <person name="Xia P."/>
            <person name="Barry K."/>
            <person name="Daum C."/>
            <person name="Lipzen A."/>
            <person name="Yoshinaga Y."/>
            <person name="Schmutz J."/>
            <person name="Saski C."/>
            <person name="Vermerris W."/>
            <person name="Kresovich S."/>
        </authorList>
    </citation>
    <scope>NUCLEOTIDE SEQUENCE</scope>
</reference>
<evidence type="ECO:0000256" key="6">
    <source>
        <dbReference type="RuleBase" id="RU004914"/>
    </source>
</evidence>
<gene>
    <name evidence="7" type="ORF">BDA96_04G374300</name>
</gene>
<comment type="similarity">
    <text evidence="2 6">Belongs to the multi antimicrobial extrusion (MATE) (TC 2.A.66.1) family.</text>
</comment>
<keyword evidence="5 6" id="KW-0472">Membrane</keyword>
<feature type="transmembrane region" description="Helical" evidence="6">
    <location>
        <begin position="132"/>
        <end position="153"/>
    </location>
</feature>
<dbReference type="InterPro" id="IPR002528">
    <property type="entry name" value="MATE_fam"/>
</dbReference>
<feature type="transmembrane region" description="Helical" evidence="6">
    <location>
        <begin position="88"/>
        <end position="112"/>
    </location>
</feature>
<name>A0A921R811_SORBI</name>
<organism evidence="7 8">
    <name type="scientific">Sorghum bicolor</name>
    <name type="common">Sorghum</name>
    <name type="synonym">Sorghum vulgare</name>
    <dbReference type="NCBI Taxonomy" id="4558"/>
    <lineage>
        <taxon>Eukaryota</taxon>
        <taxon>Viridiplantae</taxon>
        <taxon>Streptophyta</taxon>
        <taxon>Embryophyta</taxon>
        <taxon>Tracheophyta</taxon>
        <taxon>Spermatophyta</taxon>
        <taxon>Magnoliopsida</taxon>
        <taxon>Liliopsida</taxon>
        <taxon>Poales</taxon>
        <taxon>Poaceae</taxon>
        <taxon>PACMAD clade</taxon>
        <taxon>Panicoideae</taxon>
        <taxon>Andropogonodae</taxon>
        <taxon>Andropogoneae</taxon>
        <taxon>Sorghinae</taxon>
        <taxon>Sorghum</taxon>
    </lineage>
</organism>
<protein>
    <recommendedName>
        <fullName evidence="6">Protein DETOXIFICATION</fullName>
    </recommendedName>
    <alternativeName>
        <fullName evidence="6">Multidrug and toxic compound extrusion protein</fullName>
    </alternativeName>
</protein>
<feature type="transmembrane region" description="Helical" evidence="6">
    <location>
        <begin position="203"/>
        <end position="228"/>
    </location>
</feature>